<protein>
    <submittedName>
        <fullName evidence="4">Sugar ABC transporter substrate-binding protein</fullName>
    </submittedName>
</protein>
<evidence type="ECO:0000256" key="3">
    <source>
        <dbReference type="ARBA" id="ARBA00022729"/>
    </source>
</evidence>
<name>A0ABY6ZAB5_9BACL</name>
<reference evidence="4" key="1">
    <citation type="submission" date="2022-08" db="EMBL/GenBank/DDBJ databases">
        <title>Alicyclobacillus fastidiosus DSM 17978, complete genome.</title>
        <authorList>
            <person name="Wang Q."/>
            <person name="Cai R."/>
            <person name="Wang Z."/>
        </authorList>
    </citation>
    <scope>NUCLEOTIDE SEQUENCE</scope>
    <source>
        <strain evidence="4">DSM 17978</strain>
    </source>
</reference>
<keyword evidence="2" id="KW-0813">Transport</keyword>
<gene>
    <name evidence="4" type="ORF">NZD89_15590</name>
</gene>
<organism evidence="4 5">
    <name type="scientific">Alicyclobacillus fastidiosus</name>
    <dbReference type="NCBI Taxonomy" id="392011"/>
    <lineage>
        <taxon>Bacteria</taxon>
        <taxon>Bacillati</taxon>
        <taxon>Bacillota</taxon>
        <taxon>Bacilli</taxon>
        <taxon>Bacillales</taxon>
        <taxon>Alicyclobacillaceae</taxon>
        <taxon>Alicyclobacillus</taxon>
    </lineage>
</organism>
<evidence type="ECO:0000313" key="5">
    <source>
        <dbReference type="Proteomes" id="UP001164761"/>
    </source>
</evidence>
<keyword evidence="5" id="KW-1185">Reference proteome</keyword>
<dbReference type="CDD" id="cd13585">
    <property type="entry name" value="PBP2_TMBP_like"/>
    <property type="match status" value="1"/>
</dbReference>
<comment type="similarity">
    <text evidence="1">Belongs to the bacterial solute-binding protein 1 family.</text>
</comment>
<accession>A0ABY6ZAB5</accession>
<dbReference type="PANTHER" id="PTHR30061:SF50">
    <property type="entry name" value="MALTOSE_MALTODEXTRIN-BINDING PERIPLASMIC PROTEIN"/>
    <property type="match status" value="1"/>
</dbReference>
<evidence type="ECO:0000313" key="4">
    <source>
        <dbReference type="EMBL" id="WAH39825.1"/>
    </source>
</evidence>
<dbReference type="Proteomes" id="UP001164761">
    <property type="component" value="Chromosome"/>
</dbReference>
<dbReference type="InterPro" id="IPR006059">
    <property type="entry name" value="SBP"/>
</dbReference>
<sequence>MKYVKTAGWATSILLAGTVTLVNGCGTSSGSGGGGSNSSGKKITLTLMDYYTSGQGDTEMNTLISEYEKENSNVTINRTSVPGGSYQQKVLQEATANSLPDVLMLDNPMVPDIASTGVLVPLTTLGHIDTNNFPKGSLSEGLYNNSLYALPNGNNTIGLFYNKKMFQQAGIKQPPQTWAQLVTDAKKLTNGSTYGFAFSGASGIGNVAWQTEPFFWTDGGDLKNNIDSAGTKNTLNLLLTMEKDGSMPQDVVNWNQQDVQNQFQEGKVAMVINGPWIVPSLQQIRGLSYGISTIPVPKVGDTVVSPLGGEVWTVTKQNSSTEQAAFKFIQWLADTKQNQIAWNTANQTIPAYTPAMDAVVSKYPYLKTFETEVKTARARTADLGTNYPNAVNIWGTALQSVLTGKASVDQALATAKSATQQMLSSSSQ</sequence>
<keyword evidence="3" id="KW-0732">Signal</keyword>
<dbReference type="PANTHER" id="PTHR30061">
    <property type="entry name" value="MALTOSE-BINDING PERIPLASMIC PROTEIN"/>
    <property type="match status" value="1"/>
</dbReference>
<proteinExistence type="inferred from homology"/>
<dbReference type="EMBL" id="CP104067">
    <property type="protein sequence ID" value="WAH39825.1"/>
    <property type="molecule type" value="Genomic_DNA"/>
</dbReference>
<evidence type="ECO:0000256" key="2">
    <source>
        <dbReference type="ARBA" id="ARBA00022448"/>
    </source>
</evidence>
<dbReference type="RefSeq" id="WP_268003723.1">
    <property type="nucleotide sequence ID" value="NZ_BSUT01000001.1"/>
</dbReference>
<dbReference type="Gene3D" id="3.40.190.10">
    <property type="entry name" value="Periplasmic binding protein-like II"/>
    <property type="match status" value="1"/>
</dbReference>
<dbReference type="Pfam" id="PF13416">
    <property type="entry name" value="SBP_bac_8"/>
    <property type="match status" value="1"/>
</dbReference>
<dbReference type="SUPFAM" id="SSF53850">
    <property type="entry name" value="Periplasmic binding protein-like II"/>
    <property type="match status" value="1"/>
</dbReference>
<evidence type="ECO:0000256" key="1">
    <source>
        <dbReference type="ARBA" id="ARBA00008520"/>
    </source>
</evidence>